<evidence type="ECO:0000256" key="1">
    <source>
        <dbReference type="ARBA" id="ARBA00004141"/>
    </source>
</evidence>
<evidence type="ECO:0000256" key="5">
    <source>
        <dbReference type="ARBA" id="ARBA00023136"/>
    </source>
</evidence>
<dbReference type="VEuPathDB" id="FungiDB:HMPREF1541_00228"/>
<dbReference type="STRING" id="1220924.W2SBQ8"/>
<proteinExistence type="predicted"/>
<dbReference type="GO" id="GO:0022857">
    <property type="term" value="F:transmembrane transporter activity"/>
    <property type="evidence" value="ECO:0007669"/>
    <property type="project" value="InterPro"/>
</dbReference>
<feature type="transmembrane region" description="Helical" evidence="7">
    <location>
        <begin position="270"/>
        <end position="293"/>
    </location>
</feature>
<evidence type="ECO:0000256" key="2">
    <source>
        <dbReference type="ARBA" id="ARBA00022448"/>
    </source>
</evidence>
<feature type="compositionally biased region" description="Polar residues" evidence="6">
    <location>
        <begin position="1"/>
        <end position="26"/>
    </location>
</feature>
<sequence length="755" mass="83962">MPPESDATSRTPNADPNTDGSNNGRSTFVDIPLQPGSQPSSTHERAGPRIEKWSLGILNDTRTEEVPGTVLLLASKKNEPLGMRRESPDGRRQSSMPPQDYQPAQRQPTQEEKKRTANGEIILDPQPDDSLNDPLNWPMWRRDAALFSLGFYCMVGGGMTPILAAGFNAVAETYDVTYSRVALTTGLYMMGLGVGSVVMSPTAILWGKRPVYIFSSILFLLTSIWCALSPNFASLATARVFQGIAVSPVECLPSATIAEIFFLHERAYRVGIYGLLLLGGKNLIPLVSAVIIQAKDWRWVFYVVAIVVGCCTISLFFFVPETFWDRTPRPKSRSRRPSFHRRSTSRLGRPRTRSQPRSEHAEAEGQTAPDSPMTERQQRLHDANLHAHFESPSRDSSRRLKVKPSGIKLPPPEAAPAPAEYDYGQLPHLHNMNSPYYSNIESKDYMLHHAPTIESQAPTQISPSDGFSTPKVSEKEPVPERPQSARSVPQTSAMMRYTTDLKNSPPKGYRDTLKPWNGRLATTNWFRAAFRPFILFAYPSVLWSALVYSLSVGWLIVLSESVSHVYANRSSYNFTSLQVGLVYLAPFIGGIGGTAIAGKGSDIVVRYLSRRNGGVYEPEFRLLMGIPIAVTTAIGLMGFGWSAEEKDKWIVPTVFFGIISFGCSLGATTAITFCVDSYRQFAGEALVTLNFSKNILHGLVFSLFFPNWLEHDGSKQVFLIIGGIQIVCLLFTIPMYIFGKRARMWTVRQGFMTRF</sequence>
<dbReference type="Pfam" id="PF07690">
    <property type="entry name" value="MFS_1"/>
    <property type="match status" value="2"/>
</dbReference>
<dbReference type="PANTHER" id="PTHR23502:SF4">
    <property type="entry name" value="MAJOR FACILITATOR SUPERFAMILY (MFS) PROFILE DOMAIN-CONTAINING PROTEIN-RELATED"/>
    <property type="match status" value="1"/>
</dbReference>
<dbReference type="RefSeq" id="XP_008710757.1">
    <property type="nucleotide sequence ID" value="XM_008712535.1"/>
</dbReference>
<dbReference type="Gene3D" id="1.20.1720.10">
    <property type="entry name" value="Multidrug resistance protein D"/>
    <property type="match status" value="1"/>
</dbReference>
<dbReference type="InterPro" id="IPR036259">
    <property type="entry name" value="MFS_trans_sf"/>
</dbReference>
<keyword evidence="4 7" id="KW-1133">Transmembrane helix</keyword>
<evidence type="ECO:0000256" key="4">
    <source>
        <dbReference type="ARBA" id="ARBA00022989"/>
    </source>
</evidence>
<keyword evidence="3 7" id="KW-0812">Transmembrane</keyword>
<dbReference type="InterPro" id="IPR011701">
    <property type="entry name" value="MFS"/>
</dbReference>
<feature type="transmembrane region" description="Helical" evidence="7">
    <location>
        <begin position="299"/>
        <end position="319"/>
    </location>
</feature>
<feature type="transmembrane region" description="Helical" evidence="7">
    <location>
        <begin position="717"/>
        <end position="738"/>
    </location>
</feature>
<dbReference type="AlphaFoldDB" id="W2SBQ8"/>
<feature type="compositionally biased region" description="Polar residues" evidence="6">
    <location>
        <begin position="93"/>
        <end position="108"/>
    </location>
</feature>
<dbReference type="Gene3D" id="1.20.1250.20">
    <property type="entry name" value="MFS general substrate transporter like domains"/>
    <property type="match status" value="1"/>
</dbReference>
<feature type="transmembrane region" description="Helical" evidence="7">
    <location>
        <begin position="533"/>
        <end position="557"/>
    </location>
</feature>
<feature type="transmembrane region" description="Helical" evidence="7">
    <location>
        <begin position="577"/>
        <end position="599"/>
    </location>
</feature>
<protein>
    <recommendedName>
        <fullName evidence="8">Major facilitator superfamily (MFS) profile domain-containing protein</fullName>
    </recommendedName>
</protein>
<evidence type="ECO:0000259" key="8">
    <source>
        <dbReference type="PROSITE" id="PS50850"/>
    </source>
</evidence>
<feature type="domain" description="Major facilitator superfamily (MFS) profile" evidence="8">
    <location>
        <begin position="145"/>
        <end position="740"/>
    </location>
</feature>
<gene>
    <name evidence="9" type="ORF">HMPREF1541_00228</name>
</gene>
<feature type="transmembrane region" description="Helical" evidence="7">
    <location>
        <begin position="144"/>
        <end position="167"/>
    </location>
</feature>
<evidence type="ECO:0000256" key="7">
    <source>
        <dbReference type="SAM" id="Phobius"/>
    </source>
</evidence>
<dbReference type="GeneID" id="19967567"/>
<keyword evidence="10" id="KW-1185">Reference proteome</keyword>
<feature type="transmembrane region" description="Helical" evidence="7">
    <location>
        <begin position="649"/>
        <end position="673"/>
    </location>
</feature>
<feature type="region of interest" description="Disordered" evidence="6">
    <location>
        <begin position="455"/>
        <end position="490"/>
    </location>
</feature>
<dbReference type="OrthoDB" id="4500315at2759"/>
<dbReference type="FunFam" id="1.20.1720.10:FF:000009">
    <property type="entry name" value="MFS multidrug transporter"/>
    <property type="match status" value="1"/>
</dbReference>
<dbReference type="PANTHER" id="PTHR23502">
    <property type="entry name" value="MAJOR FACILITATOR SUPERFAMILY"/>
    <property type="match status" value="1"/>
</dbReference>
<feature type="compositionally biased region" description="Basic and acidic residues" evidence="6">
    <location>
        <begin position="76"/>
        <end position="92"/>
    </location>
</feature>
<dbReference type="GO" id="GO:0005886">
    <property type="term" value="C:plasma membrane"/>
    <property type="evidence" value="ECO:0007669"/>
    <property type="project" value="TreeGrafter"/>
</dbReference>
<dbReference type="PROSITE" id="PS50850">
    <property type="entry name" value="MFS"/>
    <property type="match status" value="1"/>
</dbReference>
<comment type="subcellular location">
    <subcellularLocation>
        <location evidence="1">Membrane</location>
        <topology evidence="1">Multi-pass membrane protein</topology>
    </subcellularLocation>
</comment>
<dbReference type="eggNOG" id="KOG0255">
    <property type="taxonomic scope" value="Eukaryota"/>
</dbReference>
<accession>W2SBQ8</accession>
<dbReference type="InParanoid" id="W2SBQ8"/>
<keyword evidence="5 7" id="KW-0472">Membrane</keyword>
<feature type="transmembrane region" description="Helical" evidence="7">
    <location>
        <begin position="211"/>
        <end position="232"/>
    </location>
</feature>
<dbReference type="Proteomes" id="UP000030752">
    <property type="component" value="Unassembled WGS sequence"/>
</dbReference>
<dbReference type="FunFam" id="1.20.1250.20:FF:000396">
    <property type="entry name" value="MFS general substrate transporter"/>
    <property type="match status" value="1"/>
</dbReference>
<feature type="compositionally biased region" description="Basic and acidic residues" evidence="6">
    <location>
        <begin position="376"/>
        <end position="398"/>
    </location>
</feature>
<evidence type="ECO:0000256" key="6">
    <source>
        <dbReference type="SAM" id="MobiDB-lite"/>
    </source>
</evidence>
<keyword evidence="2" id="KW-0813">Transport</keyword>
<feature type="region of interest" description="Disordered" evidence="6">
    <location>
        <begin position="327"/>
        <end position="421"/>
    </location>
</feature>
<name>W2SBQ8_CYPE1</name>
<evidence type="ECO:0000313" key="9">
    <source>
        <dbReference type="EMBL" id="ETN46045.1"/>
    </source>
</evidence>
<evidence type="ECO:0000256" key="3">
    <source>
        <dbReference type="ARBA" id="ARBA00022692"/>
    </source>
</evidence>
<feature type="compositionally biased region" description="Polar residues" evidence="6">
    <location>
        <begin position="455"/>
        <end position="471"/>
    </location>
</feature>
<dbReference type="EMBL" id="KB822711">
    <property type="protein sequence ID" value="ETN46045.1"/>
    <property type="molecule type" value="Genomic_DNA"/>
</dbReference>
<feature type="region of interest" description="Disordered" evidence="6">
    <location>
        <begin position="1"/>
        <end position="130"/>
    </location>
</feature>
<organism evidence="9 10">
    <name type="scientific">Cyphellophora europaea (strain CBS 101466)</name>
    <name type="common">Phialophora europaea</name>
    <dbReference type="NCBI Taxonomy" id="1220924"/>
    <lineage>
        <taxon>Eukaryota</taxon>
        <taxon>Fungi</taxon>
        <taxon>Dikarya</taxon>
        <taxon>Ascomycota</taxon>
        <taxon>Pezizomycotina</taxon>
        <taxon>Eurotiomycetes</taxon>
        <taxon>Chaetothyriomycetidae</taxon>
        <taxon>Chaetothyriales</taxon>
        <taxon>Cyphellophoraceae</taxon>
        <taxon>Cyphellophora</taxon>
    </lineage>
</organism>
<dbReference type="HOGENOM" id="CLU_008455_13_0_1"/>
<dbReference type="SUPFAM" id="SSF103473">
    <property type="entry name" value="MFS general substrate transporter"/>
    <property type="match status" value="1"/>
</dbReference>
<dbReference type="InterPro" id="IPR020846">
    <property type="entry name" value="MFS_dom"/>
</dbReference>
<feature type="compositionally biased region" description="Basic residues" evidence="6">
    <location>
        <begin position="329"/>
        <end position="354"/>
    </location>
</feature>
<feature type="transmembrane region" description="Helical" evidence="7">
    <location>
        <begin position="187"/>
        <end position="206"/>
    </location>
</feature>
<feature type="compositionally biased region" description="Basic and acidic residues" evidence="6">
    <location>
        <begin position="42"/>
        <end position="52"/>
    </location>
</feature>
<feature type="transmembrane region" description="Helical" evidence="7">
    <location>
        <begin position="620"/>
        <end position="643"/>
    </location>
</feature>
<evidence type="ECO:0000313" key="10">
    <source>
        <dbReference type="Proteomes" id="UP000030752"/>
    </source>
</evidence>
<reference evidence="9 10" key="1">
    <citation type="submission" date="2013-03" db="EMBL/GenBank/DDBJ databases">
        <title>The Genome Sequence of Phialophora europaea CBS 101466.</title>
        <authorList>
            <consortium name="The Broad Institute Genomics Platform"/>
            <person name="Cuomo C."/>
            <person name="de Hoog S."/>
            <person name="Gorbushina A."/>
            <person name="Walker B."/>
            <person name="Young S.K."/>
            <person name="Zeng Q."/>
            <person name="Gargeya S."/>
            <person name="Fitzgerald M."/>
            <person name="Haas B."/>
            <person name="Abouelleil A."/>
            <person name="Allen A.W."/>
            <person name="Alvarado L."/>
            <person name="Arachchi H.M."/>
            <person name="Berlin A.M."/>
            <person name="Chapman S.B."/>
            <person name="Gainer-Dewar J."/>
            <person name="Goldberg J."/>
            <person name="Griggs A."/>
            <person name="Gujja S."/>
            <person name="Hansen M."/>
            <person name="Howarth C."/>
            <person name="Imamovic A."/>
            <person name="Ireland A."/>
            <person name="Larimer J."/>
            <person name="McCowan C."/>
            <person name="Murphy C."/>
            <person name="Pearson M."/>
            <person name="Poon T.W."/>
            <person name="Priest M."/>
            <person name="Roberts A."/>
            <person name="Saif S."/>
            <person name="Shea T."/>
            <person name="Sisk P."/>
            <person name="Sykes S."/>
            <person name="Wortman J."/>
            <person name="Nusbaum C."/>
            <person name="Birren B."/>
        </authorList>
    </citation>
    <scope>NUCLEOTIDE SEQUENCE [LARGE SCALE GENOMIC DNA]</scope>
    <source>
        <strain evidence="9 10">CBS 101466</strain>
    </source>
</reference>